<evidence type="ECO:0000313" key="1">
    <source>
        <dbReference type="EMBL" id="KAF2671731.1"/>
    </source>
</evidence>
<sequence length="282" mass="32802">MPYDCIQIVARQLQVWSYITENPAQREDFNIKFRDIIGPLSDREEPPSQARIDSHALISKNIKKVSEVIILTTKKINPPPNFDRWLVTDLPDIRHMVATLKEWALPHLHRNNLLYTAKYLSKGPAHCHPFGDKRRWLLQWFSLQRFCLSPTPLITVEEIQKRLLEAIGPSGDSYANKNFVTLLTEYGDECRNRGELPKPASPCTCTEPHWAHECTYINPEAWPFRRGPYDPKIAHDIDVWFLNPENSDSVSEIEQRLNFNLSVYEFESGDVIQEVRDFDFLA</sequence>
<dbReference type="Proteomes" id="UP000799302">
    <property type="component" value="Unassembled WGS sequence"/>
</dbReference>
<proteinExistence type="predicted"/>
<accession>A0A6A6UJM2</accession>
<protein>
    <submittedName>
        <fullName evidence="1">Uncharacterized protein</fullName>
    </submittedName>
</protein>
<keyword evidence="2" id="KW-1185">Reference proteome</keyword>
<gene>
    <name evidence="1" type="ORF">BT63DRAFT_452234</name>
</gene>
<name>A0A6A6UJM2_9PEZI</name>
<evidence type="ECO:0000313" key="2">
    <source>
        <dbReference type="Proteomes" id="UP000799302"/>
    </source>
</evidence>
<dbReference type="EMBL" id="MU004232">
    <property type="protein sequence ID" value="KAF2671731.1"/>
    <property type="molecule type" value="Genomic_DNA"/>
</dbReference>
<organism evidence="1 2">
    <name type="scientific">Microthyrium microscopicum</name>
    <dbReference type="NCBI Taxonomy" id="703497"/>
    <lineage>
        <taxon>Eukaryota</taxon>
        <taxon>Fungi</taxon>
        <taxon>Dikarya</taxon>
        <taxon>Ascomycota</taxon>
        <taxon>Pezizomycotina</taxon>
        <taxon>Dothideomycetes</taxon>
        <taxon>Dothideomycetes incertae sedis</taxon>
        <taxon>Microthyriales</taxon>
        <taxon>Microthyriaceae</taxon>
        <taxon>Microthyrium</taxon>
    </lineage>
</organism>
<dbReference type="AlphaFoldDB" id="A0A6A6UJM2"/>
<reference evidence="1" key="1">
    <citation type="journal article" date="2020" name="Stud. Mycol.">
        <title>101 Dothideomycetes genomes: a test case for predicting lifestyles and emergence of pathogens.</title>
        <authorList>
            <person name="Haridas S."/>
            <person name="Albert R."/>
            <person name="Binder M."/>
            <person name="Bloem J."/>
            <person name="Labutti K."/>
            <person name="Salamov A."/>
            <person name="Andreopoulos B."/>
            <person name="Baker S."/>
            <person name="Barry K."/>
            <person name="Bills G."/>
            <person name="Bluhm B."/>
            <person name="Cannon C."/>
            <person name="Castanera R."/>
            <person name="Culley D."/>
            <person name="Daum C."/>
            <person name="Ezra D."/>
            <person name="Gonzalez J."/>
            <person name="Henrissat B."/>
            <person name="Kuo A."/>
            <person name="Liang C."/>
            <person name="Lipzen A."/>
            <person name="Lutzoni F."/>
            <person name="Magnuson J."/>
            <person name="Mondo S."/>
            <person name="Nolan M."/>
            <person name="Ohm R."/>
            <person name="Pangilinan J."/>
            <person name="Park H.-J."/>
            <person name="Ramirez L."/>
            <person name="Alfaro M."/>
            <person name="Sun H."/>
            <person name="Tritt A."/>
            <person name="Yoshinaga Y."/>
            <person name="Zwiers L.-H."/>
            <person name="Turgeon B."/>
            <person name="Goodwin S."/>
            <person name="Spatafora J."/>
            <person name="Crous P."/>
            <person name="Grigoriev I."/>
        </authorList>
    </citation>
    <scope>NUCLEOTIDE SEQUENCE</scope>
    <source>
        <strain evidence="1">CBS 115976</strain>
    </source>
</reference>